<dbReference type="EMBL" id="DF820471">
    <property type="protein sequence ID" value="GAK59843.1"/>
    <property type="molecule type" value="Genomic_DNA"/>
</dbReference>
<dbReference type="Pfam" id="PF18955">
    <property type="entry name" value="DUF5698"/>
    <property type="match status" value="1"/>
</dbReference>
<keyword evidence="10" id="KW-1185">Reference proteome</keyword>
<dbReference type="CDD" id="cd16381">
    <property type="entry name" value="YitT_C_like_1"/>
    <property type="match status" value="1"/>
</dbReference>
<keyword evidence="4 6" id="KW-1133">Transmembrane helix</keyword>
<evidence type="ECO:0000259" key="7">
    <source>
        <dbReference type="Pfam" id="PF10035"/>
    </source>
</evidence>
<evidence type="ECO:0000256" key="5">
    <source>
        <dbReference type="ARBA" id="ARBA00023136"/>
    </source>
</evidence>
<dbReference type="InterPro" id="IPR019264">
    <property type="entry name" value="DUF2179"/>
</dbReference>
<keyword evidence="3 6" id="KW-0812">Transmembrane</keyword>
<keyword evidence="2 6" id="KW-1003">Cell membrane</keyword>
<dbReference type="PANTHER" id="PTHR40060:SF1">
    <property type="entry name" value="UPF0316 PROTEIN YEBE"/>
    <property type="match status" value="1"/>
</dbReference>
<dbReference type="Proteomes" id="UP000030661">
    <property type="component" value="Unassembled WGS sequence"/>
</dbReference>
<dbReference type="NCBIfam" id="NF003191">
    <property type="entry name" value="PRK04164.1-2"/>
    <property type="match status" value="1"/>
</dbReference>
<keyword evidence="5 6" id="KW-0472">Membrane</keyword>
<evidence type="ECO:0000256" key="4">
    <source>
        <dbReference type="ARBA" id="ARBA00022989"/>
    </source>
</evidence>
<feature type="domain" description="DUF5698" evidence="8">
    <location>
        <begin position="32"/>
        <end position="89"/>
    </location>
</feature>
<protein>
    <recommendedName>
        <fullName evidence="6">UPF0316 protein U27_06829</fullName>
    </recommendedName>
</protein>
<evidence type="ECO:0000256" key="3">
    <source>
        <dbReference type="ARBA" id="ARBA00022692"/>
    </source>
</evidence>
<comment type="similarity">
    <text evidence="6">Belongs to the UPF0316 family.</text>
</comment>
<feature type="transmembrane region" description="Helical" evidence="6">
    <location>
        <begin position="12"/>
        <end position="33"/>
    </location>
</feature>
<accession>A0A081C5I8</accession>
<dbReference type="InterPro" id="IPR015867">
    <property type="entry name" value="N-reg_PII/ATP_PRibTrfase_C"/>
</dbReference>
<dbReference type="InterPro" id="IPR022930">
    <property type="entry name" value="UPF0316"/>
</dbReference>
<name>A0A081C5I8_VECG1</name>
<dbReference type="Pfam" id="PF10035">
    <property type="entry name" value="DUF2179"/>
    <property type="match status" value="1"/>
</dbReference>
<dbReference type="eggNOG" id="COG4843">
    <property type="taxonomic scope" value="Bacteria"/>
</dbReference>
<dbReference type="GO" id="GO:0005886">
    <property type="term" value="C:plasma membrane"/>
    <property type="evidence" value="ECO:0007669"/>
    <property type="project" value="UniProtKB-SubCell"/>
</dbReference>
<gene>
    <name evidence="9" type="ORF">U27_06829</name>
</gene>
<dbReference type="InterPro" id="IPR044035">
    <property type="entry name" value="DUF5698"/>
</dbReference>
<feature type="transmembrane region" description="Helical" evidence="6">
    <location>
        <begin position="45"/>
        <end position="65"/>
    </location>
</feature>
<reference evidence="9" key="1">
    <citation type="journal article" date="2015" name="PeerJ">
        <title>First genomic representation of candidate bacterial phylum KSB3 points to enhanced environmental sensing as a trigger of wastewater bulking.</title>
        <authorList>
            <person name="Sekiguchi Y."/>
            <person name="Ohashi A."/>
            <person name="Parks D.H."/>
            <person name="Yamauchi T."/>
            <person name="Tyson G.W."/>
            <person name="Hugenholtz P."/>
        </authorList>
    </citation>
    <scope>NUCLEOTIDE SEQUENCE [LARGE SCALE GENOMIC DNA]</scope>
</reference>
<evidence type="ECO:0000313" key="10">
    <source>
        <dbReference type="Proteomes" id="UP000030661"/>
    </source>
</evidence>
<feature type="domain" description="DUF2179" evidence="7">
    <location>
        <begin position="122"/>
        <end position="171"/>
    </location>
</feature>
<proteinExistence type="inferred from homology"/>
<sequence length="195" mass="22179">MDTFLENFDVFTYIVMPILIMLARMCDVSIGTMRVIFVSKGYRKIASFLGFIELLLWLVVGRQVLVKSDNVLHFIAYAAGFGLGNYVGMMIEDKMSIGIVMVRVILRENNATLLNFLQEHNFGYTLVDGYGAKSEVKVLFSVVQREDVPEILQAVETYNPKAFYSIEDVRTAKAGIFPQKIGKHKLFFRNGRKSK</sequence>
<dbReference type="HAMAP" id="MF_01515">
    <property type="entry name" value="UPF0316"/>
    <property type="match status" value="1"/>
</dbReference>
<comment type="subcellular location">
    <subcellularLocation>
        <location evidence="1 6">Cell membrane</location>
        <topology evidence="1 6">Multi-pass membrane protein</topology>
    </subcellularLocation>
</comment>
<organism evidence="9">
    <name type="scientific">Vecturithrix granuli</name>
    <dbReference type="NCBI Taxonomy" id="1499967"/>
    <lineage>
        <taxon>Bacteria</taxon>
        <taxon>Candidatus Moduliflexota</taxon>
        <taxon>Candidatus Vecturitrichia</taxon>
        <taxon>Candidatus Vecturitrichales</taxon>
        <taxon>Candidatus Vecturitrichaceae</taxon>
        <taxon>Candidatus Vecturithrix</taxon>
    </lineage>
</organism>
<dbReference type="Gene3D" id="3.30.70.120">
    <property type="match status" value="1"/>
</dbReference>
<evidence type="ECO:0000313" key="9">
    <source>
        <dbReference type="EMBL" id="GAK59843.1"/>
    </source>
</evidence>
<dbReference type="HOGENOM" id="CLU_106166_0_0_0"/>
<evidence type="ECO:0000256" key="6">
    <source>
        <dbReference type="HAMAP-Rule" id="MF_01515"/>
    </source>
</evidence>
<dbReference type="AlphaFoldDB" id="A0A081C5I8"/>
<feature type="transmembrane region" description="Helical" evidence="6">
    <location>
        <begin position="71"/>
        <end position="91"/>
    </location>
</feature>
<dbReference type="PANTHER" id="PTHR40060">
    <property type="entry name" value="UPF0316 PROTEIN YEBE"/>
    <property type="match status" value="1"/>
</dbReference>
<dbReference type="STRING" id="1499967.U27_06829"/>
<evidence type="ECO:0000256" key="2">
    <source>
        <dbReference type="ARBA" id="ARBA00022475"/>
    </source>
</evidence>
<evidence type="ECO:0000259" key="8">
    <source>
        <dbReference type="Pfam" id="PF18955"/>
    </source>
</evidence>
<evidence type="ECO:0000256" key="1">
    <source>
        <dbReference type="ARBA" id="ARBA00004651"/>
    </source>
</evidence>